<sequence length="570" mass="65718">MLTSIVIATYNKLEYTQLCIESIRKYTERGSYEIIVVDNQSTDETVDWLKKQDDIKAIYNNQNLGFPKACNQGIEISAGDNILLLNNDTIVTSNWLTNLITALYSASNVGAVGSVTNNCSYLQTIPVNYSNMEEMQDFAHQINHSNPSSWEERLKLIGYCMLIRKSVVDQIGLLDERFTPGNYEDDDYSLRIRLEGYKLLLCKDTFIHHFGSVSFGEVEKSYYDLLNRNRGKFISKWGFHPDEAHHFEMDFVSSLEKPNDSYLRVLHIGSGLGGTLLRIKHEYPNAELYGHEMNESMVQLLNKSLDIKYVDINPSKADLLNNYFDYIYIQNPLVINIDSVSKMLKEDGTLITMYPHLLHYKVIKGMLTGGINRRELQALTLVEVEEIFQKTAFGHVEIVGVVEKTITDENKQFLSSLNQIKNMSISTVHEITHFYVKAKRLDKTAEMKSMVNYILTQTHTEFYLEKMLDYDEQIVINLIEENGGGQFVEILNFLAVQYLDQNNLQLALAYLKAAFEKDQGNSSTLFNLGLTMYRMEQFELALEWFELIPQKSPQVLHWMEQIRMEISIQV</sequence>
<evidence type="ECO:0000256" key="2">
    <source>
        <dbReference type="ARBA" id="ARBA00006739"/>
    </source>
</evidence>
<evidence type="ECO:0000256" key="3">
    <source>
        <dbReference type="ARBA" id="ARBA00022676"/>
    </source>
</evidence>
<organism evidence="6 7">
    <name type="scientific">Cohnella abietis</name>
    <dbReference type="NCBI Taxonomy" id="2507935"/>
    <lineage>
        <taxon>Bacteria</taxon>
        <taxon>Bacillati</taxon>
        <taxon>Bacillota</taxon>
        <taxon>Bacilli</taxon>
        <taxon>Bacillales</taxon>
        <taxon>Paenibacillaceae</taxon>
        <taxon>Cohnella</taxon>
    </lineage>
</organism>
<evidence type="ECO:0000256" key="4">
    <source>
        <dbReference type="ARBA" id="ARBA00022679"/>
    </source>
</evidence>
<dbReference type="GO" id="GO:0016757">
    <property type="term" value="F:glycosyltransferase activity"/>
    <property type="evidence" value="ECO:0007669"/>
    <property type="project" value="UniProtKB-KW"/>
</dbReference>
<dbReference type="Proteomes" id="UP000289856">
    <property type="component" value="Chromosome"/>
</dbReference>
<keyword evidence="3" id="KW-0328">Glycosyltransferase</keyword>
<dbReference type="PANTHER" id="PTHR43179:SF12">
    <property type="entry name" value="GALACTOFURANOSYLTRANSFERASE GLFT2"/>
    <property type="match status" value="1"/>
</dbReference>
<keyword evidence="7" id="KW-1185">Reference proteome</keyword>
<dbReference type="AlphaFoldDB" id="A0A3T1DDB2"/>
<dbReference type="Gene3D" id="3.90.550.10">
    <property type="entry name" value="Spore Coat Polysaccharide Biosynthesis Protein SpsA, Chain A"/>
    <property type="match status" value="1"/>
</dbReference>
<dbReference type="Gene3D" id="3.40.50.150">
    <property type="entry name" value="Vaccinia Virus protein VP39"/>
    <property type="match status" value="1"/>
</dbReference>
<dbReference type="SUPFAM" id="SSF53335">
    <property type="entry name" value="S-adenosyl-L-methionine-dependent methyltransferases"/>
    <property type="match status" value="1"/>
</dbReference>
<name>A0A3T1DDB2_9BACL</name>
<dbReference type="InterPro" id="IPR029063">
    <property type="entry name" value="SAM-dependent_MTases_sf"/>
</dbReference>
<dbReference type="CDD" id="cd02440">
    <property type="entry name" value="AdoMet_MTases"/>
    <property type="match status" value="1"/>
</dbReference>
<dbReference type="Pfam" id="PF00535">
    <property type="entry name" value="Glycos_transf_2"/>
    <property type="match status" value="1"/>
</dbReference>
<dbReference type="SUPFAM" id="SSF53448">
    <property type="entry name" value="Nucleotide-diphospho-sugar transferases"/>
    <property type="match status" value="1"/>
</dbReference>
<evidence type="ECO:0000313" key="6">
    <source>
        <dbReference type="EMBL" id="BBI36136.1"/>
    </source>
</evidence>
<protein>
    <recommendedName>
        <fullName evidence="5">Glycosyltransferase 2-like domain-containing protein</fullName>
    </recommendedName>
</protein>
<dbReference type="Gene3D" id="1.25.40.10">
    <property type="entry name" value="Tetratricopeptide repeat domain"/>
    <property type="match status" value="1"/>
</dbReference>
<dbReference type="RefSeq" id="WP_157994134.1">
    <property type="nucleotide sequence ID" value="NZ_AP019400.1"/>
</dbReference>
<reference evidence="6 7" key="1">
    <citation type="submission" date="2019-01" db="EMBL/GenBank/DDBJ databases">
        <title>Complete genome sequence of Cohnella hallensis HS21 isolated from Korean fir (Abies koreana) rhizospheric soil.</title>
        <authorList>
            <person name="Jiang L."/>
            <person name="Kang S.W."/>
            <person name="Kim S."/>
            <person name="Jung J."/>
            <person name="Kim C.Y."/>
            <person name="Kim D.H."/>
            <person name="Kim S.W."/>
            <person name="Lee J."/>
        </authorList>
    </citation>
    <scope>NUCLEOTIDE SEQUENCE [LARGE SCALE GENOMIC DNA]</scope>
    <source>
        <strain evidence="6 7">HS21</strain>
    </source>
</reference>
<dbReference type="OrthoDB" id="8936324at2"/>
<feature type="domain" description="Glycosyltransferase 2-like" evidence="5">
    <location>
        <begin position="4"/>
        <end position="131"/>
    </location>
</feature>
<dbReference type="PANTHER" id="PTHR43179">
    <property type="entry name" value="RHAMNOSYLTRANSFERASE WBBL"/>
    <property type="match status" value="1"/>
</dbReference>
<dbReference type="KEGG" id="cohn:KCTCHS21_55350"/>
<evidence type="ECO:0000313" key="7">
    <source>
        <dbReference type="Proteomes" id="UP000289856"/>
    </source>
</evidence>
<dbReference type="CDD" id="cd04186">
    <property type="entry name" value="GT_2_like_c"/>
    <property type="match status" value="1"/>
</dbReference>
<dbReference type="InterPro" id="IPR029044">
    <property type="entry name" value="Nucleotide-diphossugar_trans"/>
</dbReference>
<gene>
    <name evidence="6" type="ORF">KCTCHS21_55350</name>
</gene>
<evidence type="ECO:0000259" key="5">
    <source>
        <dbReference type="Pfam" id="PF00535"/>
    </source>
</evidence>
<dbReference type="SUPFAM" id="SSF48452">
    <property type="entry name" value="TPR-like"/>
    <property type="match status" value="1"/>
</dbReference>
<accession>A0A3T1DDB2</accession>
<dbReference type="EMBL" id="AP019400">
    <property type="protein sequence ID" value="BBI36136.1"/>
    <property type="molecule type" value="Genomic_DNA"/>
</dbReference>
<dbReference type="SMART" id="SM00028">
    <property type="entry name" value="TPR"/>
    <property type="match status" value="2"/>
</dbReference>
<dbReference type="InterPro" id="IPR011990">
    <property type="entry name" value="TPR-like_helical_dom_sf"/>
</dbReference>
<comment type="similarity">
    <text evidence="2">Belongs to the glycosyltransferase 2 family.</text>
</comment>
<proteinExistence type="inferred from homology"/>
<dbReference type="InterPro" id="IPR019734">
    <property type="entry name" value="TPR_rpt"/>
</dbReference>
<dbReference type="InterPro" id="IPR001173">
    <property type="entry name" value="Glyco_trans_2-like"/>
</dbReference>
<comment type="pathway">
    <text evidence="1">Cell wall biogenesis; cell wall polysaccharide biosynthesis.</text>
</comment>
<evidence type="ECO:0000256" key="1">
    <source>
        <dbReference type="ARBA" id="ARBA00004776"/>
    </source>
</evidence>
<keyword evidence="4" id="KW-0808">Transferase</keyword>